<keyword evidence="3" id="KW-1185">Reference proteome</keyword>
<sequence length="69" mass="7751">MLGSLQNLMCGRIQLRPPKSRGDLSTLSTSPPIPNLPPSSNTPSPAVALELLLWNRKKMFVKRRFHCHD</sequence>
<proteinExistence type="predicted"/>
<evidence type="ECO:0000256" key="1">
    <source>
        <dbReference type="SAM" id="MobiDB-lite"/>
    </source>
</evidence>
<gene>
    <name evidence="2" type="ORF">MUK42_33524</name>
</gene>
<dbReference type="EMBL" id="CP097505">
    <property type="protein sequence ID" value="URD93634.1"/>
    <property type="molecule type" value="Genomic_DNA"/>
</dbReference>
<organism evidence="2 3">
    <name type="scientific">Musa troglodytarum</name>
    <name type="common">fe'i banana</name>
    <dbReference type="NCBI Taxonomy" id="320322"/>
    <lineage>
        <taxon>Eukaryota</taxon>
        <taxon>Viridiplantae</taxon>
        <taxon>Streptophyta</taxon>
        <taxon>Embryophyta</taxon>
        <taxon>Tracheophyta</taxon>
        <taxon>Spermatophyta</taxon>
        <taxon>Magnoliopsida</taxon>
        <taxon>Liliopsida</taxon>
        <taxon>Zingiberales</taxon>
        <taxon>Musaceae</taxon>
        <taxon>Musa</taxon>
    </lineage>
</organism>
<reference evidence="2" key="1">
    <citation type="submission" date="2022-05" db="EMBL/GenBank/DDBJ databases">
        <title>The Musa troglodytarum L. genome provides insights into the mechanism of non-climacteric behaviour and enrichment of carotenoids.</title>
        <authorList>
            <person name="Wang J."/>
        </authorList>
    </citation>
    <scope>NUCLEOTIDE SEQUENCE</scope>
    <source>
        <tissue evidence="2">Leaf</tissue>
    </source>
</reference>
<evidence type="ECO:0000313" key="2">
    <source>
        <dbReference type="EMBL" id="URD93634.1"/>
    </source>
</evidence>
<accession>A0A9E7FC68</accession>
<feature type="region of interest" description="Disordered" evidence="1">
    <location>
        <begin position="13"/>
        <end position="42"/>
    </location>
</feature>
<evidence type="ECO:0000313" key="3">
    <source>
        <dbReference type="Proteomes" id="UP001055439"/>
    </source>
</evidence>
<dbReference type="Proteomes" id="UP001055439">
    <property type="component" value="Chromosome 3"/>
</dbReference>
<protein>
    <submittedName>
        <fullName evidence="2">Uncharacterized protein</fullName>
    </submittedName>
</protein>
<dbReference type="AlphaFoldDB" id="A0A9E7FC68"/>
<name>A0A9E7FC68_9LILI</name>